<proteinExistence type="predicted"/>
<dbReference type="RefSeq" id="WP_343822927.1">
    <property type="nucleotide sequence ID" value="NZ_BAAACI010000001.1"/>
</dbReference>
<feature type="transmembrane region" description="Helical" evidence="1">
    <location>
        <begin position="78"/>
        <end position="99"/>
    </location>
</feature>
<evidence type="ECO:0000259" key="2">
    <source>
        <dbReference type="Pfam" id="PF13490"/>
    </source>
</evidence>
<keyword evidence="4" id="KW-1185">Reference proteome</keyword>
<reference evidence="3 4" key="1">
    <citation type="journal article" date="2019" name="Int. J. Syst. Evol. Microbiol.">
        <title>The Global Catalogue of Microorganisms (GCM) 10K type strain sequencing project: providing services to taxonomists for standard genome sequencing and annotation.</title>
        <authorList>
            <consortium name="The Broad Institute Genomics Platform"/>
            <consortium name="The Broad Institute Genome Sequencing Center for Infectious Disease"/>
            <person name="Wu L."/>
            <person name="Ma J."/>
        </authorList>
    </citation>
    <scope>NUCLEOTIDE SEQUENCE [LARGE SCALE GENOMIC DNA]</scope>
    <source>
        <strain evidence="3 4">JCM 1417</strain>
    </source>
</reference>
<comment type="caution">
    <text evidence="3">The sequence shown here is derived from an EMBL/GenBank/DDBJ whole genome shotgun (WGS) entry which is preliminary data.</text>
</comment>
<feature type="domain" description="Putative zinc-finger" evidence="2">
    <location>
        <begin position="5"/>
        <end position="38"/>
    </location>
</feature>
<sequence length="229" mass="26327">MKIPCEIVKDLLPLYHDDVCSNESRTTVEEHLLECDTCKKYLDSMDSDFIETNAEKAAEQAKSDILKGIKKRLFRKNVIISAISVICAIAISLGVYSLIFHYEIPIPYEDGLVSVEMGNNGMLEVTFNGDDYHCSYTKTVEKDGKKQDVIYVYYTDSIWTKYFSKPSKDKENKYTINNSSFFDYDNGEGLVEVKKDISAVYYFDYSDIEMISNKEFLKNSSNAVLLWEK</sequence>
<dbReference type="Pfam" id="PF13490">
    <property type="entry name" value="zf-HC2"/>
    <property type="match status" value="1"/>
</dbReference>
<dbReference type="Proteomes" id="UP001501047">
    <property type="component" value="Unassembled WGS sequence"/>
</dbReference>
<accession>A0ABN1KGI6</accession>
<keyword evidence="1" id="KW-0812">Transmembrane</keyword>
<gene>
    <name evidence="3" type="ORF">GCM10008908_02760</name>
</gene>
<dbReference type="InterPro" id="IPR027383">
    <property type="entry name" value="Znf_put"/>
</dbReference>
<keyword evidence="1" id="KW-0472">Membrane</keyword>
<organism evidence="3 4">
    <name type="scientific">Clostridium subterminale</name>
    <dbReference type="NCBI Taxonomy" id="1550"/>
    <lineage>
        <taxon>Bacteria</taxon>
        <taxon>Bacillati</taxon>
        <taxon>Bacillota</taxon>
        <taxon>Clostridia</taxon>
        <taxon>Eubacteriales</taxon>
        <taxon>Clostridiaceae</taxon>
        <taxon>Clostridium</taxon>
    </lineage>
</organism>
<keyword evidence="1" id="KW-1133">Transmembrane helix</keyword>
<evidence type="ECO:0000313" key="3">
    <source>
        <dbReference type="EMBL" id="GAA0765791.1"/>
    </source>
</evidence>
<evidence type="ECO:0000256" key="1">
    <source>
        <dbReference type="SAM" id="Phobius"/>
    </source>
</evidence>
<name>A0ABN1KGI6_CLOSU</name>
<protein>
    <recommendedName>
        <fullName evidence="2">Putative zinc-finger domain-containing protein</fullName>
    </recommendedName>
</protein>
<dbReference type="EMBL" id="BAAACI010000001">
    <property type="protein sequence ID" value="GAA0765791.1"/>
    <property type="molecule type" value="Genomic_DNA"/>
</dbReference>
<evidence type="ECO:0000313" key="4">
    <source>
        <dbReference type="Proteomes" id="UP001501047"/>
    </source>
</evidence>